<evidence type="ECO:0000256" key="1">
    <source>
        <dbReference type="ARBA" id="ARBA00001974"/>
    </source>
</evidence>
<dbReference type="STRING" id="1210086.GCA_001613105_00454"/>
<dbReference type="Pfam" id="PF01494">
    <property type="entry name" value="FAD_binding_3"/>
    <property type="match status" value="1"/>
</dbReference>
<keyword evidence="5" id="KW-0503">Monooxygenase</keyword>
<evidence type="ECO:0000256" key="3">
    <source>
        <dbReference type="ARBA" id="ARBA00022827"/>
    </source>
</evidence>
<protein>
    <submittedName>
        <fullName evidence="7">3-hydroxybenzoate 6-hydroxylase</fullName>
    </submittedName>
</protein>
<keyword evidence="2" id="KW-0285">Flavoprotein</keyword>
<dbReference type="InterPro" id="IPR002938">
    <property type="entry name" value="FAD-bd"/>
</dbReference>
<keyword evidence="8" id="KW-1185">Reference proteome</keyword>
<evidence type="ECO:0000256" key="5">
    <source>
        <dbReference type="ARBA" id="ARBA00023033"/>
    </source>
</evidence>
<feature type="domain" description="FAD-binding" evidence="6">
    <location>
        <begin position="3"/>
        <end position="341"/>
    </location>
</feature>
<accession>A0A370IEB3</accession>
<dbReference type="PANTHER" id="PTHR13789">
    <property type="entry name" value="MONOOXYGENASE"/>
    <property type="match status" value="1"/>
</dbReference>
<reference evidence="7 8" key="1">
    <citation type="submission" date="2018-07" db="EMBL/GenBank/DDBJ databases">
        <title>Genomic Encyclopedia of Type Strains, Phase IV (KMG-IV): sequencing the most valuable type-strain genomes for metagenomic binning, comparative biology and taxonomic classification.</title>
        <authorList>
            <person name="Goeker M."/>
        </authorList>
    </citation>
    <scope>NUCLEOTIDE SEQUENCE [LARGE SCALE GENOMIC DNA]</scope>
    <source>
        <strain evidence="7 8">DSM 44290</strain>
    </source>
</reference>
<comment type="cofactor">
    <cofactor evidence="1">
        <name>FAD</name>
        <dbReference type="ChEBI" id="CHEBI:57692"/>
    </cofactor>
</comment>
<dbReference type="PRINTS" id="PR00420">
    <property type="entry name" value="RNGMNOXGNASE"/>
</dbReference>
<dbReference type="InterPro" id="IPR036188">
    <property type="entry name" value="FAD/NAD-bd_sf"/>
</dbReference>
<keyword evidence="3" id="KW-0274">FAD</keyword>
<evidence type="ECO:0000259" key="6">
    <source>
        <dbReference type="Pfam" id="PF01494"/>
    </source>
</evidence>
<comment type="caution">
    <text evidence="7">The sequence shown here is derived from an EMBL/GenBank/DDBJ whole genome shotgun (WGS) entry which is preliminary data.</text>
</comment>
<evidence type="ECO:0000256" key="2">
    <source>
        <dbReference type="ARBA" id="ARBA00022630"/>
    </source>
</evidence>
<name>A0A370IEB3_9NOCA</name>
<dbReference type="SUPFAM" id="SSF54373">
    <property type="entry name" value="FAD-linked reductases, C-terminal domain"/>
    <property type="match status" value="1"/>
</dbReference>
<organism evidence="7 8">
    <name type="scientific">Nocardia pseudobrasiliensis</name>
    <dbReference type="NCBI Taxonomy" id="45979"/>
    <lineage>
        <taxon>Bacteria</taxon>
        <taxon>Bacillati</taxon>
        <taxon>Actinomycetota</taxon>
        <taxon>Actinomycetes</taxon>
        <taxon>Mycobacteriales</taxon>
        <taxon>Nocardiaceae</taxon>
        <taxon>Nocardia</taxon>
    </lineage>
</organism>
<gene>
    <name evidence="7" type="ORF">DFR76_101600</name>
</gene>
<dbReference type="RefSeq" id="WP_067990971.1">
    <property type="nucleotide sequence ID" value="NZ_QQBC01000001.1"/>
</dbReference>
<dbReference type="InterPro" id="IPR050493">
    <property type="entry name" value="FAD-dep_Monooxygenase_BioMet"/>
</dbReference>
<dbReference type="AlphaFoldDB" id="A0A370IEB3"/>
<dbReference type="Gene3D" id="3.50.50.60">
    <property type="entry name" value="FAD/NAD(P)-binding domain"/>
    <property type="match status" value="1"/>
</dbReference>
<dbReference type="GO" id="GO:0071949">
    <property type="term" value="F:FAD binding"/>
    <property type="evidence" value="ECO:0007669"/>
    <property type="project" value="InterPro"/>
</dbReference>
<dbReference type="PANTHER" id="PTHR13789:SF318">
    <property type="entry name" value="GERANYLGERANYL DIPHOSPHATE REDUCTASE"/>
    <property type="match status" value="1"/>
</dbReference>
<evidence type="ECO:0000256" key="4">
    <source>
        <dbReference type="ARBA" id="ARBA00023002"/>
    </source>
</evidence>
<dbReference type="SUPFAM" id="SSF51905">
    <property type="entry name" value="FAD/NAD(P)-binding domain"/>
    <property type="match status" value="1"/>
</dbReference>
<keyword evidence="4" id="KW-0560">Oxidoreductase</keyword>
<dbReference type="EMBL" id="QQBC01000001">
    <property type="protein sequence ID" value="RDI69062.1"/>
    <property type="molecule type" value="Genomic_DNA"/>
</dbReference>
<evidence type="ECO:0000313" key="7">
    <source>
        <dbReference type="EMBL" id="RDI69062.1"/>
    </source>
</evidence>
<sequence length="403" mass="43848">MSHIVIAGGGIGGLATALSVVRNGHRATVLERGDFTELGLGIQLAPNGIAALDELGLGAAIRRIAVHVDELRFFDGVLGRHVTSMPLTETYRRRFGYPYVVINRGELYRTLLDACRENPRITLIGGMTAVGYQQTADTAAAVLDNGHTVEGDALIGADGVRSAIRRQLVGDGMPRVAGITVYRAIVPMDRVPAEFRWNAVSWWAGPGRHFVHYPIAGGAHLNLAPSRETGVTEEFSGVPVTEAEVLAQFEPLCETARRLLELGADWKSWSLIDRDPVPNWIDARVALLGDAAHPSLHYLAQGACQALEDAVALGELLDCAAREIPGRLLNYCARRREHTARIQLAARDSIRLWHPAGPAAEARNAALSALSESELHDHIEWLHRPRIGNPHVEQVVPDVLRKS</sequence>
<evidence type="ECO:0000313" key="8">
    <source>
        <dbReference type="Proteomes" id="UP000254869"/>
    </source>
</evidence>
<dbReference type="GO" id="GO:0004497">
    <property type="term" value="F:monooxygenase activity"/>
    <property type="evidence" value="ECO:0007669"/>
    <property type="project" value="UniProtKB-KW"/>
</dbReference>
<proteinExistence type="predicted"/>
<dbReference type="Proteomes" id="UP000254869">
    <property type="component" value="Unassembled WGS sequence"/>
</dbReference>